<dbReference type="RefSeq" id="WP_074071488.1">
    <property type="nucleotide sequence ID" value="NZ_CP017105.1"/>
</dbReference>
<organism evidence="2 3">
    <name type="scientific">Rhizobium gallicum</name>
    <dbReference type="NCBI Taxonomy" id="56730"/>
    <lineage>
        <taxon>Bacteria</taxon>
        <taxon>Pseudomonadati</taxon>
        <taxon>Pseudomonadota</taxon>
        <taxon>Alphaproteobacteria</taxon>
        <taxon>Hyphomicrobiales</taxon>
        <taxon>Rhizobiaceae</taxon>
        <taxon>Rhizobium/Agrobacterium group</taxon>
        <taxon>Rhizobium</taxon>
    </lineage>
</organism>
<dbReference type="Proteomes" id="UP000184749">
    <property type="component" value="Plasmid pRgalIE4872d"/>
</dbReference>
<gene>
    <name evidence="2" type="ORF">IE4872_PD00577</name>
</gene>
<dbReference type="OrthoDB" id="8454019at2"/>
<geneLocation type="plasmid" evidence="3">
    <name>prgalie4872d</name>
</geneLocation>
<keyword evidence="2" id="KW-0614">Plasmid</keyword>
<accession>A0A1L5NT73</accession>
<reference evidence="2 3" key="1">
    <citation type="submission" date="2016-09" db="EMBL/GenBank/DDBJ databases">
        <title>The complete genome sequences of Rhizobium gallicum, symbiovars gallicum and phaseoli, symbionts associated to common bean (Phaseolus vulgaris).</title>
        <authorList>
            <person name="Bustos P."/>
            <person name="Santamaria R.I."/>
            <person name="Perez-Carrascal O.M."/>
            <person name="Juarez S."/>
            <person name="Lozano L."/>
            <person name="Martinez-Flores I."/>
            <person name="Martinez-Romero E."/>
            <person name="Cevallos M."/>
            <person name="Romero D."/>
            <person name="Davila G."/>
            <person name="Gonzalez V."/>
        </authorList>
    </citation>
    <scope>NUCLEOTIDE SEQUENCE [LARGE SCALE GENOMIC DNA]</scope>
    <source>
        <strain evidence="2 3">IE4872</strain>
        <plasmid evidence="3">prgalie4872d</plasmid>
    </source>
</reference>
<feature type="region of interest" description="Disordered" evidence="1">
    <location>
        <begin position="43"/>
        <end position="95"/>
    </location>
</feature>
<evidence type="ECO:0000313" key="3">
    <source>
        <dbReference type="Proteomes" id="UP000184749"/>
    </source>
</evidence>
<protein>
    <submittedName>
        <fullName evidence="2">Uncharacterized protein</fullName>
    </submittedName>
</protein>
<sequence length="205" mass="22324">MKTPQRKFVVEFKSGRRQTKARTNSIWGDTDLKALVREAEDKAPHLFNSNAAPGRPDEGGEDIASDTMNSGSAGGHAGEASVAGASTSLGDGAKVDVPKQSETTVATAEVVEPVQESPPVFQSKRTSSDTPRNRVKRGPLRATAHVAMRRNKLRIVEAVTARDAVSLEEVTTLDAENKRLKRLLAERLHAQNLQLKKMLERFDVT</sequence>
<proteinExistence type="predicted"/>
<dbReference type="AlphaFoldDB" id="A0A1L5NT73"/>
<feature type="region of interest" description="Disordered" evidence="1">
    <location>
        <begin position="112"/>
        <end position="135"/>
    </location>
</feature>
<evidence type="ECO:0000313" key="2">
    <source>
        <dbReference type="EMBL" id="APO71107.1"/>
    </source>
</evidence>
<dbReference type="EMBL" id="CP017105">
    <property type="protein sequence ID" value="APO71107.1"/>
    <property type="molecule type" value="Genomic_DNA"/>
</dbReference>
<evidence type="ECO:0000256" key="1">
    <source>
        <dbReference type="SAM" id="MobiDB-lite"/>
    </source>
</evidence>
<name>A0A1L5NT73_9HYPH</name>